<organism evidence="2 3">
    <name type="scientific">Candidatus Woesebacteria bacterium RBG_13_46_13</name>
    <dbReference type="NCBI Taxonomy" id="1802479"/>
    <lineage>
        <taxon>Bacteria</taxon>
        <taxon>Candidatus Woeseibacteriota</taxon>
    </lineage>
</organism>
<comment type="caution">
    <text evidence="2">The sequence shown here is derived from an EMBL/GenBank/DDBJ whole genome shotgun (WGS) entry which is preliminary data.</text>
</comment>
<keyword evidence="1" id="KW-0812">Transmembrane</keyword>
<evidence type="ECO:0000313" key="3">
    <source>
        <dbReference type="Proteomes" id="UP000176778"/>
    </source>
</evidence>
<dbReference type="EMBL" id="MGFR01000003">
    <property type="protein sequence ID" value="OGM09655.1"/>
    <property type="molecule type" value="Genomic_DNA"/>
</dbReference>
<reference evidence="2 3" key="1">
    <citation type="journal article" date="2016" name="Nat. Commun.">
        <title>Thousands of microbial genomes shed light on interconnected biogeochemical processes in an aquifer system.</title>
        <authorList>
            <person name="Anantharaman K."/>
            <person name="Brown C.T."/>
            <person name="Hug L.A."/>
            <person name="Sharon I."/>
            <person name="Castelle C.J."/>
            <person name="Probst A.J."/>
            <person name="Thomas B.C."/>
            <person name="Singh A."/>
            <person name="Wilkins M.J."/>
            <person name="Karaoz U."/>
            <person name="Brodie E.L."/>
            <person name="Williams K.H."/>
            <person name="Hubbard S.S."/>
            <person name="Banfield J.F."/>
        </authorList>
    </citation>
    <scope>NUCLEOTIDE SEQUENCE [LARGE SCALE GENOMIC DNA]</scope>
</reference>
<protein>
    <submittedName>
        <fullName evidence="2">Uncharacterized protein</fullName>
    </submittedName>
</protein>
<keyword evidence="1" id="KW-1133">Transmembrane helix</keyword>
<name>A0A1F7X5V0_9BACT</name>
<dbReference type="InterPro" id="IPR013211">
    <property type="entry name" value="LVIVD"/>
</dbReference>
<feature type="transmembrane region" description="Helical" evidence="1">
    <location>
        <begin position="7"/>
        <end position="35"/>
    </location>
</feature>
<dbReference type="Proteomes" id="UP000176778">
    <property type="component" value="Unassembled WGS sequence"/>
</dbReference>
<dbReference type="AlphaFoldDB" id="A0A1F7X5V0"/>
<dbReference type="SUPFAM" id="SSF50969">
    <property type="entry name" value="YVTN repeat-like/Quinoprotein amine dehydrogenase"/>
    <property type="match status" value="1"/>
</dbReference>
<evidence type="ECO:0000313" key="2">
    <source>
        <dbReference type="EMBL" id="OGM09655.1"/>
    </source>
</evidence>
<evidence type="ECO:0000256" key="1">
    <source>
        <dbReference type="SAM" id="Phobius"/>
    </source>
</evidence>
<accession>A0A1F7X5V0</accession>
<proteinExistence type="predicted"/>
<dbReference type="InterPro" id="IPR011044">
    <property type="entry name" value="Quino_amine_DH_bsu"/>
</dbReference>
<keyword evidence="1" id="KW-0472">Membrane</keyword>
<sequence>MVKSKSGFAIIEVIVAVGIFVVVAVSAVTAILQIFSINRLGDNESDATLYAQEGIEAARSIKNQSWSLLTNGNHGATSGGGTWAFSGSSDTKGSYTRQISVADVYRDIPTNNPVLSGCANVLDLNAKKITSTVSWNFTIARANTVSFETYYTNWKKTAVGNWASPSQESSVDLAGNDNGDKIQVQGHYAYLTRNTGSPNFAIFDISTSTPSLTSSLTLSGNPTNIYVWGRYAYITNEADATELQIIDVCTPSTPSSVGTFDAAGAANANGVFVIGNYAYLVRDSSADDEFIVTDISTPSAPSLTGSLDLGADANEIVVLGSNAFVASSSNTQELQVVGVSTPASPSLVGSLDITGGSDATSISGFDLAIIISRQGGELDTISVSTPSAPTLSGTYLAGANINDIALGNANNYVFLGTNNASSEFQIVTIGTFSTPALFGSFDYTNNINGVAYSAFNDRAYGATEANAQELAGFKPL</sequence>
<dbReference type="Pfam" id="PF08309">
    <property type="entry name" value="LVIVD"/>
    <property type="match status" value="5"/>
</dbReference>
<dbReference type="STRING" id="1802479.A2Y68_03455"/>
<gene>
    <name evidence="2" type="ORF">A2Y68_03455</name>
</gene>